<organism evidence="1 2">
    <name type="scientific">Prunus yedoensis var. nudiflora</name>
    <dbReference type="NCBI Taxonomy" id="2094558"/>
    <lineage>
        <taxon>Eukaryota</taxon>
        <taxon>Viridiplantae</taxon>
        <taxon>Streptophyta</taxon>
        <taxon>Embryophyta</taxon>
        <taxon>Tracheophyta</taxon>
        <taxon>Spermatophyta</taxon>
        <taxon>Magnoliopsida</taxon>
        <taxon>eudicotyledons</taxon>
        <taxon>Gunneridae</taxon>
        <taxon>Pentapetalae</taxon>
        <taxon>rosids</taxon>
        <taxon>fabids</taxon>
        <taxon>Rosales</taxon>
        <taxon>Rosaceae</taxon>
        <taxon>Amygdaloideae</taxon>
        <taxon>Amygdaleae</taxon>
        <taxon>Prunus</taxon>
    </lineage>
</organism>
<comment type="caution">
    <text evidence="1">The sequence shown here is derived from an EMBL/GenBank/DDBJ whole genome shotgun (WGS) entry which is preliminary data.</text>
</comment>
<protein>
    <submittedName>
        <fullName evidence="1">Uncharacterized protein</fullName>
    </submittedName>
</protein>
<dbReference type="OrthoDB" id="2418081at2759"/>
<accession>A0A314UQQ9</accession>
<gene>
    <name evidence="1" type="ORF">Pyn_02931</name>
</gene>
<dbReference type="PANTHER" id="PTHR46234">
    <property type="entry name" value="ALPHA/BETA-HYDROLASES SUPERFAMILY PROTEIN"/>
    <property type="match status" value="1"/>
</dbReference>
<sequence>MAKKPFGLQEKRSVVTTSTMVTNSVHLVTRRSTVAEAVSGCTSCHNDKKCFKSQGTLDQFTRVLAPRAWLCSHPSEDAPDDIEGLDASATHVANLLSTEPDNSDDVVPYKFGEKSLQTLSSTGYQNMAFKAYKGLGHPGSVILDFIINEECAYKHYTAKASRGAFSTMEKLLLIHDAEYN</sequence>
<dbReference type="STRING" id="2094558.A0A314UQQ9"/>
<evidence type="ECO:0000313" key="1">
    <source>
        <dbReference type="EMBL" id="PQM39208.1"/>
    </source>
</evidence>
<dbReference type="EMBL" id="PJQY01003227">
    <property type="protein sequence ID" value="PQM39208.1"/>
    <property type="molecule type" value="Genomic_DNA"/>
</dbReference>
<proteinExistence type="predicted"/>
<keyword evidence="2" id="KW-1185">Reference proteome</keyword>
<dbReference type="AlphaFoldDB" id="A0A314UQQ9"/>
<name>A0A314UQQ9_PRUYE</name>
<reference evidence="1 2" key="1">
    <citation type="submission" date="2018-02" db="EMBL/GenBank/DDBJ databases">
        <title>Draft genome of wild Prunus yedoensis var. nudiflora.</title>
        <authorList>
            <person name="Baek S."/>
            <person name="Kim J.-H."/>
            <person name="Choi K."/>
            <person name="Kim G.-B."/>
            <person name="Cho A."/>
            <person name="Jang H."/>
            <person name="Shin C.-H."/>
            <person name="Yu H.-J."/>
            <person name="Mun J.-H."/>
        </authorList>
    </citation>
    <scope>NUCLEOTIDE SEQUENCE [LARGE SCALE GENOMIC DNA]</scope>
    <source>
        <strain evidence="2">cv. Jeju island</strain>
        <tissue evidence="1">Leaf</tissue>
    </source>
</reference>
<evidence type="ECO:0000313" key="2">
    <source>
        <dbReference type="Proteomes" id="UP000250321"/>
    </source>
</evidence>
<dbReference type="Proteomes" id="UP000250321">
    <property type="component" value="Unassembled WGS sequence"/>
</dbReference>